<keyword evidence="1" id="KW-1133">Transmembrane helix</keyword>
<dbReference type="AlphaFoldDB" id="A0A0G9K9Q8"/>
<reference evidence="2 3" key="1">
    <citation type="submission" date="2014-01" db="EMBL/GenBank/DDBJ databases">
        <title>Development of a Comparative Genomic Fingerprinting Assay for High Resolution Genotyping of Arcobacter butzleri.</title>
        <authorList>
            <person name="Webb A.L."/>
            <person name="Inglis G.D."/>
            <person name="Kruczkiewicz P."/>
            <person name="Selinger L.B."/>
            <person name="Taboada E.N."/>
        </authorList>
    </citation>
    <scope>NUCLEOTIDE SEQUENCE [LARGE SCALE GENOMIC DNA]</scope>
    <source>
        <strain evidence="2 3">L348</strain>
    </source>
</reference>
<protein>
    <submittedName>
        <fullName evidence="2">Uncharacterized protein</fullName>
    </submittedName>
</protein>
<feature type="transmembrane region" description="Helical" evidence="1">
    <location>
        <begin position="6"/>
        <end position="23"/>
    </location>
</feature>
<name>A0A0G9K9Q8_9BACT</name>
<comment type="caution">
    <text evidence="2">The sequence shown here is derived from an EMBL/GenBank/DDBJ whole genome shotgun (WGS) entry which is preliminary data.</text>
</comment>
<proteinExistence type="predicted"/>
<sequence length="33" mass="3923">MEELRFSLVALFALFVLYLSFKVKKKNENKSTK</sequence>
<organism evidence="2 3">
    <name type="scientific">Aliarcobacter butzleri L348</name>
    <dbReference type="NCBI Taxonomy" id="1447256"/>
    <lineage>
        <taxon>Bacteria</taxon>
        <taxon>Pseudomonadati</taxon>
        <taxon>Campylobacterota</taxon>
        <taxon>Epsilonproteobacteria</taxon>
        <taxon>Campylobacterales</taxon>
        <taxon>Arcobacteraceae</taxon>
        <taxon>Aliarcobacter</taxon>
    </lineage>
</organism>
<accession>A0A0G9K9Q8</accession>
<dbReference type="EMBL" id="JAIQ01000021">
    <property type="protein sequence ID" value="KLE02515.1"/>
    <property type="molecule type" value="Genomic_DNA"/>
</dbReference>
<evidence type="ECO:0000313" key="2">
    <source>
        <dbReference type="EMBL" id="KLE02515.1"/>
    </source>
</evidence>
<dbReference type="Proteomes" id="UP000035514">
    <property type="component" value="Unassembled WGS sequence"/>
</dbReference>
<evidence type="ECO:0000256" key="1">
    <source>
        <dbReference type="SAM" id="Phobius"/>
    </source>
</evidence>
<dbReference type="PATRIC" id="fig|1447256.3.peg.110"/>
<gene>
    <name evidence="2" type="ORF">AA20_00565</name>
</gene>
<evidence type="ECO:0000313" key="3">
    <source>
        <dbReference type="Proteomes" id="UP000035514"/>
    </source>
</evidence>
<keyword evidence="1" id="KW-0472">Membrane</keyword>
<keyword evidence="1" id="KW-0812">Transmembrane</keyword>